<accession>A0A7S2MQJ8</accession>
<organism evidence="2">
    <name type="scientific">Haptolina brevifila</name>
    <dbReference type="NCBI Taxonomy" id="156173"/>
    <lineage>
        <taxon>Eukaryota</taxon>
        <taxon>Haptista</taxon>
        <taxon>Haptophyta</taxon>
        <taxon>Prymnesiophyceae</taxon>
        <taxon>Prymnesiales</taxon>
        <taxon>Prymnesiaceae</taxon>
        <taxon>Haptolina</taxon>
    </lineage>
</organism>
<dbReference type="AlphaFoldDB" id="A0A7S2MQJ8"/>
<feature type="coiled-coil region" evidence="1">
    <location>
        <begin position="73"/>
        <end position="100"/>
    </location>
</feature>
<dbReference type="SUPFAM" id="SSF49562">
    <property type="entry name" value="C2 domain (Calcium/lipid-binding domain, CaLB)"/>
    <property type="match status" value="1"/>
</dbReference>
<dbReference type="InterPro" id="IPR035892">
    <property type="entry name" value="C2_domain_sf"/>
</dbReference>
<gene>
    <name evidence="2" type="ORF">CBRE1094_LOCUS28325</name>
</gene>
<dbReference type="EMBL" id="HBGU01051929">
    <property type="protein sequence ID" value="CAD9496962.1"/>
    <property type="molecule type" value="Transcribed_RNA"/>
</dbReference>
<proteinExistence type="predicted"/>
<protein>
    <submittedName>
        <fullName evidence="2">Uncharacterized protein</fullName>
    </submittedName>
</protein>
<evidence type="ECO:0000256" key="1">
    <source>
        <dbReference type="SAM" id="Coils"/>
    </source>
</evidence>
<reference evidence="2" key="1">
    <citation type="submission" date="2021-01" db="EMBL/GenBank/DDBJ databases">
        <authorList>
            <person name="Corre E."/>
            <person name="Pelletier E."/>
            <person name="Niang G."/>
            <person name="Scheremetjew M."/>
            <person name="Finn R."/>
            <person name="Kale V."/>
            <person name="Holt S."/>
            <person name="Cochrane G."/>
            <person name="Meng A."/>
            <person name="Brown T."/>
            <person name="Cohen L."/>
        </authorList>
    </citation>
    <scope>NUCLEOTIDE SEQUENCE</scope>
    <source>
        <strain evidence="2">UTEX LB 985</strain>
    </source>
</reference>
<evidence type="ECO:0000313" key="2">
    <source>
        <dbReference type="EMBL" id="CAD9496962.1"/>
    </source>
</evidence>
<name>A0A7S2MQJ8_9EUKA</name>
<sequence>MLRQDPTNTWLDDGPKSPMRLRSAEDVPYFATKLRDQPPIDSFGFELPQGKHSLLRLPVPKGALHVTSSFEQAREAARQAKQYERDVAQAQEDIANQLSEEVVADLLSEMLRAEYVLTISCVRASNVPVTDLITKSDPYAMFSLKEAGDPVSRGAYLPLHSSYGASAAAAAAAAAAPAALALAVDAARKRAEAP</sequence>
<keyword evidence="1" id="KW-0175">Coiled coil</keyword>